<feature type="domain" description="Major facilitator superfamily (MFS) profile" evidence="8">
    <location>
        <begin position="90"/>
        <end position="578"/>
    </location>
</feature>
<comment type="subcellular location">
    <subcellularLocation>
        <location evidence="1">Membrane</location>
        <topology evidence="1">Multi-pass membrane protein</topology>
    </subcellularLocation>
</comment>
<dbReference type="SUPFAM" id="SSF103473">
    <property type="entry name" value="MFS general substrate transporter"/>
    <property type="match status" value="1"/>
</dbReference>
<feature type="transmembrane region" description="Helical" evidence="6">
    <location>
        <begin position="281"/>
        <end position="300"/>
    </location>
</feature>
<dbReference type="Proteomes" id="UP000030143">
    <property type="component" value="Unassembled WGS sequence"/>
</dbReference>
<dbReference type="Gene3D" id="1.20.1250.20">
    <property type="entry name" value="MFS general substrate transporter like domains"/>
    <property type="match status" value="1"/>
</dbReference>
<dbReference type="InterPro" id="IPR011701">
    <property type="entry name" value="MFS"/>
</dbReference>
<feature type="transmembrane region" description="Helical" evidence="6">
    <location>
        <begin position="241"/>
        <end position="261"/>
    </location>
</feature>
<evidence type="ECO:0000313" key="10">
    <source>
        <dbReference type="Proteomes" id="UP000030143"/>
    </source>
</evidence>
<accession>A0A0A2JCT5</accession>
<keyword evidence="4 6" id="KW-0472">Membrane</keyword>
<proteinExistence type="predicted"/>
<name>A0A0A2JCT5_PENEN</name>
<keyword evidence="2 6" id="KW-0812">Transmembrane</keyword>
<dbReference type="InterPro" id="IPR020846">
    <property type="entry name" value="MFS_dom"/>
</dbReference>
<evidence type="ECO:0000256" key="5">
    <source>
        <dbReference type="SAM" id="MobiDB-lite"/>
    </source>
</evidence>
<dbReference type="GO" id="GO:0015174">
    <property type="term" value="F:basic amino acid transmembrane transporter activity"/>
    <property type="evidence" value="ECO:0007669"/>
    <property type="project" value="TreeGrafter"/>
</dbReference>
<dbReference type="GO" id="GO:0000329">
    <property type="term" value="C:fungal-type vacuole membrane"/>
    <property type="evidence" value="ECO:0007669"/>
    <property type="project" value="TreeGrafter"/>
</dbReference>
<reference evidence="9 10" key="1">
    <citation type="journal article" date="2015" name="Mol. Plant Microbe Interact.">
        <title>Genome, transcriptome, and functional analyses of Penicillium expansum provide new insights into secondary metabolism and pathogenicity.</title>
        <authorList>
            <person name="Ballester A.R."/>
            <person name="Marcet-Houben M."/>
            <person name="Levin E."/>
            <person name="Sela N."/>
            <person name="Selma-Lazaro C."/>
            <person name="Carmona L."/>
            <person name="Wisniewski M."/>
            <person name="Droby S."/>
            <person name="Gonzalez-Candelas L."/>
            <person name="Gabaldon T."/>
        </authorList>
    </citation>
    <scope>NUCLEOTIDE SEQUENCE [LARGE SCALE GENOMIC DNA]</scope>
    <source>
        <strain evidence="9 10">MD-8</strain>
    </source>
</reference>
<keyword evidence="3 6" id="KW-1133">Transmembrane helix</keyword>
<feature type="chain" id="PRO_5009752599" evidence="7">
    <location>
        <begin position="20"/>
        <end position="578"/>
    </location>
</feature>
<feature type="transmembrane region" description="Helical" evidence="6">
    <location>
        <begin position="556"/>
        <end position="574"/>
    </location>
</feature>
<dbReference type="PROSITE" id="PS50850">
    <property type="entry name" value="MFS"/>
    <property type="match status" value="1"/>
</dbReference>
<evidence type="ECO:0000256" key="6">
    <source>
        <dbReference type="SAM" id="Phobius"/>
    </source>
</evidence>
<feature type="transmembrane region" description="Helical" evidence="6">
    <location>
        <begin position="415"/>
        <end position="435"/>
    </location>
</feature>
<feature type="transmembrane region" description="Helical" evidence="6">
    <location>
        <begin position="388"/>
        <end position="408"/>
    </location>
</feature>
<feature type="transmembrane region" description="Helical" evidence="6">
    <location>
        <begin position="483"/>
        <end position="502"/>
    </location>
</feature>
<keyword evidence="10" id="KW-1185">Reference proteome</keyword>
<protein>
    <submittedName>
        <fullName evidence="9">Major facilitator superfamily domain, general substrate transporter</fullName>
    </submittedName>
</protein>
<dbReference type="VEuPathDB" id="FungiDB:PEXP_099460"/>
<dbReference type="PANTHER" id="PTHR23501:SF33">
    <property type="entry name" value="MAJOR FACILITATOR SUPERFAMILY (MFS) PROFILE DOMAIN-CONTAINING PROTEIN"/>
    <property type="match status" value="1"/>
</dbReference>
<evidence type="ECO:0000256" key="4">
    <source>
        <dbReference type="ARBA" id="ARBA00023136"/>
    </source>
</evidence>
<comment type="caution">
    <text evidence="9">The sequence shown here is derived from an EMBL/GenBank/DDBJ whole genome shotgun (WGS) entry which is preliminary data.</text>
</comment>
<dbReference type="AlphaFoldDB" id="A0A0A2JCT5"/>
<feature type="transmembrane region" description="Helical" evidence="6">
    <location>
        <begin position="90"/>
        <end position="113"/>
    </location>
</feature>
<feature type="transmembrane region" description="Helical" evidence="6">
    <location>
        <begin position="352"/>
        <end position="376"/>
    </location>
</feature>
<evidence type="ECO:0000313" key="9">
    <source>
        <dbReference type="EMBL" id="KGO52483.1"/>
    </source>
</evidence>
<feature type="region of interest" description="Disordered" evidence="5">
    <location>
        <begin position="48"/>
        <end position="76"/>
    </location>
</feature>
<feature type="transmembrane region" description="Helical" evidence="6">
    <location>
        <begin position="184"/>
        <end position="204"/>
    </location>
</feature>
<organism evidence="9 10">
    <name type="scientific">Penicillium expansum</name>
    <name type="common">Blue mold rot fungus</name>
    <dbReference type="NCBI Taxonomy" id="27334"/>
    <lineage>
        <taxon>Eukaryota</taxon>
        <taxon>Fungi</taxon>
        <taxon>Dikarya</taxon>
        <taxon>Ascomycota</taxon>
        <taxon>Pezizomycotina</taxon>
        <taxon>Eurotiomycetes</taxon>
        <taxon>Eurotiomycetidae</taxon>
        <taxon>Eurotiales</taxon>
        <taxon>Aspergillaceae</taxon>
        <taxon>Penicillium</taxon>
    </lineage>
</organism>
<dbReference type="OrthoDB" id="6770063at2759"/>
<evidence type="ECO:0000256" key="7">
    <source>
        <dbReference type="SAM" id="SignalP"/>
    </source>
</evidence>
<dbReference type="InterPro" id="IPR036259">
    <property type="entry name" value="MFS_trans_sf"/>
</dbReference>
<evidence type="ECO:0000256" key="2">
    <source>
        <dbReference type="ARBA" id="ARBA00022692"/>
    </source>
</evidence>
<evidence type="ECO:0000259" key="8">
    <source>
        <dbReference type="PROSITE" id="PS50850"/>
    </source>
</evidence>
<dbReference type="PhylomeDB" id="A0A0A2JCT5"/>
<dbReference type="PANTHER" id="PTHR23501">
    <property type="entry name" value="MAJOR FACILITATOR SUPERFAMILY"/>
    <property type="match status" value="1"/>
</dbReference>
<evidence type="ECO:0000256" key="3">
    <source>
        <dbReference type="ARBA" id="ARBA00022989"/>
    </source>
</evidence>
<keyword evidence="7" id="KW-0732">Signal</keyword>
<dbReference type="EMBL" id="JQFZ01000264">
    <property type="protein sequence ID" value="KGO52483.1"/>
    <property type="molecule type" value="Genomic_DNA"/>
</dbReference>
<gene>
    <name evidence="9" type="ORF">PEX2_048710</name>
</gene>
<feature type="transmembrane region" description="Helical" evidence="6">
    <location>
        <begin position="312"/>
        <end position="331"/>
    </location>
</feature>
<dbReference type="RefSeq" id="XP_016595224.1">
    <property type="nucleotide sequence ID" value="XM_016742146.1"/>
</dbReference>
<dbReference type="GeneID" id="27677565"/>
<feature type="signal peptide" evidence="7">
    <location>
        <begin position="1"/>
        <end position="19"/>
    </location>
</feature>
<dbReference type="HOGENOM" id="CLU_000960_22_3_1"/>
<sequence length="578" mass="61643">MSPQMEIFALFGIIIAIASLKSKLSYNLPGHGVKRKLENMAIESSTVESVPPGTIASQGIDANTQDEESPLLPRSDTDSKLKALPGVGTIIAVLLLGEFISNADATLVMAAAGRISSEFNRLRDASWLSTGYTLGLCAAQPMYGKLSDIYGRKPMLLLSYLLFAVGCILSGIGTHMWVVIFGRAISGMGGAGIMTISSIIITDIVPKREVATWRAYVNIAMTLGRSLGGPLGGWLSDTIGWRWLFILQAPFLALAAALVIVKLNVSEKPQPTSKESKLAKVDFLGTALLGSSIVAMTTLLDQGGKSFPWSSWWTVLLASTGVSLLIAFVLVEAYVAREPIFNLRILRRTNVAMAYTIGALQITAQLGMMFSVPLYFQVTQRASTTAAGVHLIPAVVGNTLGGLLAGMFIRRTGQFKILLVLAGLVAGTSYVLLYLRWDGHSGFWESLFILPGGLGTGIAGASSFIAMSAMLPVEEIAMATAGYMLVVGFSMTAGVTTSNSVLGMEFQRQLRLNVHGPGSEKVIQRAMADTNYIAQLGGQLREIVVACYVAGLKHTYLVSLGCSLLASFSGLFIARHQI</sequence>
<feature type="transmembrane region" description="Helical" evidence="6">
    <location>
        <begin position="155"/>
        <end position="178"/>
    </location>
</feature>
<feature type="transmembrane region" description="Helical" evidence="6">
    <location>
        <begin position="447"/>
        <end position="471"/>
    </location>
</feature>
<evidence type="ECO:0000256" key="1">
    <source>
        <dbReference type="ARBA" id="ARBA00004141"/>
    </source>
</evidence>
<dbReference type="Pfam" id="PF07690">
    <property type="entry name" value="MFS_1"/>
    <property type="match status" value="1"/>
</dbReference>